<evidence type="ECO:0000256" key="7">
    <source>
        <dbReference type="ARBA" id="ARBA00093596"/>
    </source>
</evidence>
<dbReference type="GO" id="GO:0009507">
    <property type="term" value="C:chloroplast"/>
    <property type="evidence" value="ECO:0007669"/>
    <property type="project" value="TreeGrafter"/>
</dbReference>
<dbReference type="PANTHER" id="PTHR43379">
    <property type="entry name" value="CYSTATHIONINE GAMMA-SYNTHASE"/>
    <property type="match status" value="1"/>
</dbReference>
<dbReference type="SUPFAM" id="SSF53383">
    <property type="entry name" value="PLP-dependent transferases"/>
    <property type="match status" value="1"/>
</dbReference>
<dbReference type="Gene3D" id="3.90.1150.10">
    <property type="entry name" value="Aspartate Aminotransferase, domain 1"/>
    <property type="match status" value="1"/>
</dbReference>
<dbReference type="GO" id="GO:0009086">
    <property type="term" value="P:methionine biosynthetic process"/>
    <property type="evidence" value="ECO:0007669"/>
    <property type="project" value="InterPro"/>
</dbReference>
<keyword evidence="9" id="KW-0808">Transferase</keyword>
<comment type="similarity">
    <text evidence="2 8">Belongs to the trans-sulfuration enzymes family.</text>
</comment>
<dbReference type="InterPro" id="IPR044639">
    <property type="entry name" value="CGS1/2"/>
</dbReference>
<comment type="pathway">
    <text evidence="4">Amino-acid biosynthesis; L-methionine biosynthesis via de novo pathway; L-cystathionine from O-succinyl-L-homoserine: step 1/1.</text>
</comment>
<dbReference type="CDD" id="cd00614">
    <property type="entry name" value="CGS_like"/>
    <property type="match status" value="1"/>
</dbReference>
<evidence type="ECO:0000313" key="9">
    <source>
        <dbReference type="EMBL" id="MBA4627228.1"/>
    </source>
</evidence>
<proteinExistence type="inferred from homology"/>
<evidence type="ECO:0000256" key="1">
    <source>
        <dbReference type="ARBA" id="ARBA00001933"/>
    </source>
</evidence>
<dbReference type="PANTHER" id="PTHR43379:SF1">
    <property type="entry name" value="CYSTATHIONINE GAMMA-SYNTHASE 1, CHLOROPLASTIC-RELATED"/>
    <property type="match status" value="1"/>
</dbReference>
<dbReference type="GO" id="GO:0030170">
    <property type="term" value="F:pyridoxal phosphate binding"/>
    <property type="evidence" value="ECO:0007669"/>
    <property type="project" value="InterPro"/>
</dbReference>
<comment type="cofactor">
    <cofactor evidence="1 8">
        <name>pyridoxal 5'-phosphate</name>
        <dbReference type="ChEBI" id="CHEBI:597326"/>
    </cofactor>
</comment>
<evidence type="ECO:0000256" key="6">
    <source>
        <dbReference type="ARBA" id="ARBA00093261"/>
    </source>
</evidence>
<dbReference type="InterPro" id="IPR054542">
    <property type="entry name" value="Cys_met_metab_PP"/>
</dbReference>
<dbReference type="InterPro" id="IPR015424">
    <property type="entry name" value="PyrdxlP-dep_Trfase"/>
</dbReference>
<dbReference type="FunFam" id="3.40.640.10:FF:000046">
    <property type="entry name" value="Cystathionine gamma-lyase"/>
    <property type="match status" value="1"/>
</dbReference>
<evidence type="ECO:0000256" key="2">
    <source>
        <dbReference type="ARBA" id="ARBA00009077"/>
    </source>
</evidence>
<dbReference type="InterPro" id="IPR015421">
    <property type="entry name" value="PyrdxlP-dep_Trfase_major"/>
</dbReference>
<dbReference type="EMBL" id="GISG01060775">
    <property type="protein sequence ID" value="MBA4627227.1"/>
    <property type="molecule type" value="Transcribed_RNA"/>
</dbReference>
<dbReference type="Pfam" id="PF01053">
    <property type="entry name" value="Cys_Met_Meta_PP"/>
    <property type="match status" value="1"/>
</dbReference>
<protein>
    <recommendedName>
        <fullName evidence="7">plant cystathionine gamma-synthase</fullName>
        <ecNumber evidence="7">2.5.1.160</ecNumber>
    </recommendedName>
</protein>
<dbReference type="Gene3D" id="3.40.640.10">
    <property type="entry name" value="Type I PLP-dependent aspartate aminotransferase-like (Major domain)"/>
    <property type="match status" value="1"/>
</dbReference>
<keyword evidence="3 8" id="KW-0663">Pyridoxal phosphate</keyword>
<evidence type="ECO:0000256" key="3">
    <source>
        <dbReference type="ARBA" id="ARBA00022898"/>
    </source>
</evidence>
<sequence length="552" mass="58874">MAVARSCCARAFPPFECRPEPDFSSIPPPGSGRRWSTTLPAGRSLSGTGGLSSLILRFPPNFVRQLSTKARRNCSNIGVAQIVAASWTDSSASSPGGVPAATAVDAAALAAVESPVDDQIIDGVTAAADAVVQDSLANDNGVELSSFNNDLGSSNFRPPFLSSDGSLAIHAGERLGRGIVTDAITTPVVNTSAYFFKKTADLIDFKEGRQTSFEYGRYGNPTTVVLEEKISALEGAESTLLLASGMCASTVLLLALVPAGGHIVTTADCYRKTRIFIETFLPKMGIKATVIDPADVDGLKAALDENNVTLFFTESPTNPFLRCVDIKLVSEICHKKGALVIIDGTFASPLNQKALALGADLIVHSLTKFIGGHNDVLGGCISGSQKLVSVVRNMHHVLGGTLNPNAAYLIIRGMKTLHLRVQQQNTTALRMAEILEGHPKVKRVYYPGLPSHPEHELAKQQMTGFGGVVSFEVDGDLMTTVKFVDSLKIPYIAPSFGGCESIVDQPAIMSYWDLSPADRLKYGIKDSLIRFSFGVEDFEDLKADILQALDAI</sequence>
<dbReference type="PROSITE" id="PS00868">
    <property type="entry name" value="CYS_MET_METAB_PP"/>
    <property type="match status" value="1"/>
</dbReference>
<evidence type="ECO:0000256" key="5">
    <source>
        <dbReference type="ARBA" id="ARBA00093222"/>
    </source>
</evidence>
<organism evidence="9">
    <name type="scientific">Opuntia streptacantha</name>
    <name type="common">Prickly pear cactus</name>
    <name type="synonym">Opuntia cardona</name>
    <dbReference type="NCBI Taxonomy" id="393608"/>
    <lineage>
        <taxon>Eukaryota</taxon>
        <taxon>Viridiplantae</taxon>
        <taxon>Streptophyta</taxon>
        <taxon>Embryophyta</taxon>
        <taxon>Tracheophyta</taxon>
        <taxon>Spermatophyta</taxon>
        <taxon>Magnoliopsida</taxon>
        <taxon>eudicotyledons</taxon>
        <taxon>Gunneridae</taxon>
        <taxon>Pentapetalae</taxon>
        <taxon>Caryophyllales</taxon>
        <taxon>Cactineae</taxon>
        <taxon>Cactaceae</taxon>
        <taxon>Opuntioideae</taxon>
        <taxon>Opuntia</taxon>
    </lineage>
</organism>
<dbReference type="EC" id="2.5.1.160" evidence="7"/>
<evidence type="ECO:0000256" key="8">
    <source>
        <dbReference type="RuleBase" id="RU362118"/>
    </source>
</evidence>
<dbReference type="EMBL" id="GISG01060776">
    <property type="protein sequence ID" value="MBA4627228.1"/>
    <property type="molecule type" value="Transcribed_RNA"/>
</dbReference>
<dbReference type="GO" id="GO:0003962">
    <property type="term" value="F:cystathionine gamma-synthase activity"/>
    <property type="evidence" value="ECO:0007669"/>
    <property type="project" value="InterPro"/>
</dbReference>
<comment type="catalytic activity">
    <reaction evidence="5">
        <text>O-succinyl-L-homoserine + L-cysteine = L,L-cystathionine + succinate + H(+)</text>
        <dbReference type="Rhea" id="RHEA:20397"/>
        <dbReference type="ChEBI" id="CHEBI:15378"/>
        <dbReference type="ChEBI" id="CHEBI:30031"/>
        <dbReference type="ChEBI" id="CHEBI:35235"/>
        <dbReference type="ChEBI" id="CHEBI:57661"/>
        <dbReference type="ChEBI" id="CHEBI:58161"/>
    </reaction>
</comment>
<reference evidence="9" key="1">
    <citation type="journal article" date="2013" name="J. Plant Res.">
        <title>Effect of fungi and light on seed germination of three Opuntia species from semiarid lands of central Mexico.</title>
        <authorList>
            <person name="Delgado-Sanchez P."/>
            <person name="Jimenez-Bremont J.F."/>
            <person name="Guerrero-Gonzalez Mde L."/>
            <person name="Flores J."/>
        </authorList>
    </citation>
    <scope>NUCLEOTIDE SEQUENCE</scope>
    <source>
        <tissue evidence="9">Cladode</tissue>
    </source>
</reference>
<dbReference type="InterPro" id="IPR015422">
    <property type="entry name" value="PyrdxlP-dep_Trfase_small"/>
</dbReference>
<dbReference type="AlphaFoldDB" id="A0A7C9D141"/>
<dbReference type="GO" id="GO:0019346">
    <property type="term" value="P:transsulfuration"/>
    <property type="evidence" value="ECO:0007669"/>
    <property type="project" value="InterPro"/>
</dbReference>
<dbReference type="FunFam" id="3.90.1150.10:FF:000033">
    <property type="entry name" value="Cystathionine gamma-synthase"/>
    <property type="match status" value="1"/>
</dbReference>
<reference evidence="9" key="2">
    <citation type="submission" date="2020-07" db="EMBL/GenBank/DDBJ databases">
        <authorList>
            <person name="Vera ALvarez R."/>
            <person name="Arias-Moreno D.M."/>
            <person name="Jimenez-Jacinto V."/>
            <person name="Jimenez-Bremont J.F."/>
            <person name="Swaminathan K."/>
            <person name="Moose S.P."/>
            <person name="Guerrero-Gonzalez M.L."/>
            <person name="Marino-Ramirez L."/>
            <person name="Landsman D."/>
            <person name="Rodriguez-Kessler M."/>
            <person name="Delgado-Sanchez P."/>
        </authorList>
    </citation>
    <scope>NUCLEOTIDE SEQUENCE</scope>
    <source>
        <tissue evidence="9">Cladode</tissue>
    </source>
</reference>
<accession>A0A7C9D141</accession>
<evidence type="ECO:0000256" key="4">
    <source>
        <dbReference type="ARBA" id="ARBA00060510"/>
    </source>
</evidence>
<comment type="catalytic activity">
    <reaction evidence="6">
        <text>O-phospho-L-homoserine + L-cysteine = L,L-cystathionine + phosphate</text>
        <dbReference type="Rhea" id="RHEA:80891"/>
        <dbReference type="ChEBI" id="CHEBI:35235"/>
        <dbReference type="ChEBI" id="CHEBI:43474"/>
        <dbReference type="ChEBI" id="CHEBI:57590"/>
        <dbReference type="ChEBI" id="CHEBI:58161"/>
        <dbReference type="EC" id="2.5.1.160"/>
    </reaction>
</comment>
<dbReference type="InterPro" id="IPR000277">
    <property type="entry name" value="Cys/Met-Metab_PyrdxlP-dep_enz"/>
</dbReference>
<name>A0A7C9D141_OPUST</name>